<evidence type="ECO:0000313" key="1">
    <source>
        <dbReference type="EMBL" id="KND91462.1"/>
    </source>
</evidence>
<dbReference type="PANTHER" id="PTHR38248:SF2">
    <property type="entry name" value="FUNK1 11"/>
    <property type="match status" value="1"/>
</dbReference>
<dbReference type="PANTHER" id="PTHR38248">
    <property type="entry name" value="FUNK1 6"/>
    <property type="match status" value="1"/>
</dbReference>
<protein>
    <submittedName>
        <fullName evidence="1">Uncharacterized protein</fullName>
    </submittedName>
</protein>
<dbReference type="OrthoDB" id="5101805at2759"/>
<dbReference type="EMBL" id="LFRF01000008">
    <property type="protein sequence ID" value="KND91462.1"/>
    <property type="molecule type" value="Genomic_DNA"/>
</dbReference>
<sequence length="261" mass="29258">MTSPATANIVQDSPLGDALNTLRSSLISICGDRQIARSLEAFDVLDEEDLRVLALPFISTRQSLSAAGLLPSKTGRGTLRNDLRVIISAVASDDFDFDRIKPLLKAAIAEGLDDAFIWSHIHDAVTESTPPPRPIAPSIQQTPLSQNTSGLVNSSEFRQNVDPILKLELEHLYAGLPNFHQAFFRDVPDLDRASKAVFQDFLNSARVNFTPHYKLLIPWVNRLRRKVFPNGERWKKQEPRLYESMTDILRQAQKDIEEAST</sequence>
<organism evidence="1 2">
    <name type="scientific">Tolypocladium ophioglossoides (strain CBS 100239)</name>
    <name type="common">Snaketongue truffleclub</name>
    <name type="synonym">Elaphocordyceps ophioglossoides</name>
    <dbReference type="NCBI Taxonomy" id="1163406"/>
    <lineage>
        <taxon>Eukaryota</taxon>
        <taxon>Fungi</taxon>
        <taxon>Dikarya</taxon>
        <taxon>Ascomycota</taxon>
        <taxon>Pezizomycotina</taxon>
        <taxon>Sordariomycetes</taxon>
        <taxon>Hypocreomycetidae</taxon>
        <taxon>Hypocreales</taxon>
        <taxon>Ophiocordycipitaceae</taxon>
        <taxon>Tolypocladium</taxon>
    </lineage>
</organism>
<gene>
    <name evidence="1" type="ORF">TOPH_03900</name>
</gene>
<evidence type="ECO:0000313" key="2">
    <source>
        <dbReference type="Proteomes" id="UP000036947"/>
    </source>
</evidence>
<dbReference type="Proteomes" id="UP000036947">
    <property type="component" value="Unassembled WGS sequence"/>
</dbReference>
<keyword evidence="2" id="KW-1185">Reference proteome</keyword>
<comment type="caution">
    <text evidence="1">The sequence shown here is derived from an EMBL/GenBank/DDBJ whole genome shotgun (WGS) entry which is preliminary data.</text>
</comment>
<accession>A0A0L0NBB9</accession>
<dbReference type="AlphaFoldDB" id="A0A0L0NBB9"/>
<dbReference type="STRING" id="1163406.A0A0L0NBB9"/>
<reference evidence="1 2" key="1">
    <citation type="journal article" date="2015" name="BMC Genomics">
        <title>The genome of the truffle-parasite Tolypocladium ophioglossoides and the evolution of antifungal peptaibiotics.</title>
        <authorList>
            <person name="Quandt C.A."/>
            <person name="Bushley K.E."/>
            <person name="Spatafora J.W."/>
        </authorList>
    </citation>
    <scope>NUCLEOTIDE SEQUENCE [LARGE SCALE GENOMIC DNA]</scope>
    <source>
        <strain evidence="1 2">CBS 100239</strain>
    </source>
</reference>
<name>A0A0L0NBB9_TOLOC</name>
<proteinExistence type="predicted"/>